<organism evidence="8 9">
    <name type="scientific">Calderihabitans maritimus</name>
    <dbReference type="NCBI Taxonomy" id="1246530"/>
    <lineage>
        <taxon>Bacteria</taxon>
        <taxon>Bacillati</taxon>
        <taxon>Bacillota</taxon>
        <taxon>Clostridia</taxon>
        <taxon>Neomoorellales</taxon>
        <taxon>Calderihabitantaceae</taxon>
        <taxon>Calderihabitans</taxon>
    </lineage>
</organism>
<keyword evidence="5" id="KW-0175">Coiled coil</keyword>
<keyword evidence="4 6" id="KW-0472">Membrane</keyword>
<sequence>MQVYLVGVFIFALVVAVFAVQNAQTVSIRFLTWEFKDISLVLIILGSAALGAVMMAFISTIKQIKNFRKLKEMQRENKRLQEQLEKLAEELQQSAGG</sequence>
<name>A0A1Z5HTV1_9FIRM</name>
<keyword evidence="2 6" id="KW-0812">Transmembrane</keyword>
<dbReference type="Proteomes" id="UP000197032">
    <property type="component" value="Unassembled WGS sequence"/>
</dbReference>
<evidence type="ECO:0000256" key="2">
    <source>
        <dbReference type="ARBA" id="ARBA00022692"/>
    </source>
</evidence>
<evidence type="ECO:0000313" key="9">
    <source>
        <dbReference type="Proteomes" id="UP000197032"/>
    </source>
</evidence>
<evidence type="ECO:0000256" key="5">
    <source>
        <dbReference type="SAM" id="Coils"/>
    </source>
</evidence>
<feature type="transmembrane region" description="Helical" evidence="6">
    <location>
        <begin position="38"/>
        <end position="61"/>
    </location>
</feature>
<gene>
    <name evidence="8" type="ORF">KKC1_18500</name>
</gene>
<dbReference type="EMBL" id="BDGJ01000090">
    <property type="protein sequence ID" value="GAW92700.1"/>
    <property type="molecule type" value="Genomic_DNA"/>
</dbReference>
<comment type="caution">
    <text evidence="8">The sequence shown here is derived from an EMBL/GenBank/DDBJ whole genome shotgun (WGS) entry which is preliminary data.</text>
</comment>
<accession>A0A1Z5HTV1</accession>
<proteinExistence type="predicted"/>
<dbReference type="AlphaFoldDB" id="A0A1Z5HTV1"/>
<keyword evidence="9" id="KW-1185">Reference proteome</keyword>
<evidence type="ECO:0000313" key="8">
    <source>
        <dbReference type="EMBL" id="GAW92700.1"/>
    </source>
</evidence>
<evidence type="ECO:0000256" key="1">
    <source>
        <dbReference type="ARBA" id="ARBA00022475"/>
    </source>
</evidence>
<dbReference type="RefSeq" id="WP_192868146.1">
    <property type="nucleotide sequence ID" value="NZ_BDGJ01000090.1"/>
</dbReference>
<evidence type="ECO:0000259" key="7">
    <source>
        <dbReference type="Pfam" id="PF06305"/>
    </source>
</evidence>
<reference evidence="9" key="1">
    <citation type="journal article" date="2017" name="Appl. Environ. Microbiol.">
        <title>Genomic analysis of Calderihabitans maritimus KKC1, a thermophilic hydrogenogenic carboxydotrophic bacterium isolated from marine sediment.</title>
        <authorList>
            <person name="Omae K."/>
            <person name="Yoneda Y."/>
            <person name="Fukuyama Y."/>
            <person name="Yoshida T."/>
            <person name="Sako Y."/>
        </authorList>
    </citation>
    <scope>NUCLEOTIDE SEQUENCE [LARGE SCALE GENOMIC DNA]</scope>
    <source>
        <strain evidence="9">KKC1</strain>
    </source>
</reference>
<feature type="domain" description="Lipopolysaccharide assembly protein A" evidence="7">
    <location>
        <begin position="21"/>
        <end position="85"/>
    </location>
</feature>
<evidence type="ECO:0000256" key="4">
    <source>
        <dbReference type="ARBA" id="ARBA00023136"/>
    </source>
</evidence>
<feature type="coiled-coil region" evidence="5">
    <location>
        <begin position="63"/>
        <end position="97"/>
    </location>
</feature>
<dbReference type="Pfam" id="PF06305">
    <property type="entry name" value="LapA_dom"/>
    <property type="match status" value="1"/>
</dbReference>
<dbReference type="InterPro" id="IPR010445">
    <property type="entry name" value="LapA_dom"/>
</dbReference>
<keyword evidence="1" id="KW-1003">Cell membrane</keyword>
<dbReference type="PANTHER" id="PTHR41335">
    <property type="entry name" value="MEMBRANE PROTEIN-RELATED"/>
    <property type="match status" value="1"/>
</dbReference>
<protein>
    <recommendedName>
        <fullName evidence="7">Lipopolysaccharide assembly protein A domain-containing protein</fullName>
    </recommendedName>
</protein>
<keyword evidence="3 6" id="KW-1133">Transmembrane helix</keyword>
<evidence type="ECO:0000256" key="6">
    <source>
        <dbReference type="SAM" id="Phobius"/>
    </source>
</evidence>
<dbReference type="GO" id="GO:0005886">
    <property type="term" value="C:plasma membrane"/>
    <property type="evidence" value="ECO:0007669"/>
    <property type="project" value="InterPro"/>
</dbReference>
<dbReference type="PANTHER" id="PTHR41335:SF1">
    <property type="entry name" value="MEMBRANE PROTEIN"/>
    <property type="match status" value="1"/>
</dbReference>
<evidence type="ECO:0000256" key="3">
    <source>
        <dbReference type="ARBA" id="ARBA00022989"/>
    </source>
</evidence>